<dbReference type="RefSeq" id="WP_067483157.1">
    <property type="nucleotide sequence ID" value="NZ_JAQCRD010000001.1"/>
</dbReference>
<proteinExistence type="predicted"/>
<dbReference type="CDD" id="cd04301">
    <property type="entry name" value="NAT_SF"/>
    <property type="match status" value="1"/>
</dbReference>
<dbReference type="PROSITE" id="PS51186">
    <property type="entry name" value="GNAT"/>
    <property type="match status" value="1"/>
</dbReference>
<dbReference type="InterPro" id="IPR050832">
    <property type="entry name" value="Bact_Acetyltransf"/>
</dbReference>
<name>A0A179EQS6_ENTTH</name>
<dbReference type="AlphaFoldDB" id="A0A179EQS6"/>
<keyword evidence="1" id="KW-0808">Transferase</keyword>
<keyword evidence="2" id="KW-0012">Acyltransferase</keyword>
<organism evidence="4 5">
    <name type="scientific">Enterococcus thailandicus</name>
    <dbReference type="NCBI Taxonomy" id="417368"/>
    <lineage>
        <taxon>Bacteria</taxon>
        <taxon>Bacillati</taxon>
        <taxon>Bacillota</taxon>
        <taxon>Bacilli</taxon>
        <taxon>Lactobacillales</taxon>
        <taxon>Enterococcaceae</taxon>
        <taxon>Enterococcus</taxon>
    </lineage>
</organism>
<dbReference type="GO" id="GO:0016747">
    <property type="term" value="F:acyltransferase activity, transferring groups other than amino-acyl groups"/>
    <property type="evidence" value="ECO:0007669"/>
    <property type="project" value="InterPro"/>
</dbReference>
<dbReference type="InterPro" id="IPR016181">
    <property type="entry name" value="Acyl_CoA_acyltransferase"/>
</dbReference>
<evidence type="ECO:0000313" key="4">
    <source>
        <dbReference type="EMBL" id="OAQ55591.1"/>
    </source>
</evidence>
<evidence type="ECO:0000256" key="2">
    <source>
        <dbReference type="ARBA" id="ARBA00023315"/>
    </source>
</evidence>
<dbReference type="InterPro" id="IPR000182">
    <property type="entry name" value="GNAT_dom"/>
</dbReference>
<keyword evidence="5" id="KW-1185">Reference proteome</keyword>
<evidence type="ECO:0000256" key="1">
    <source>
        <dbReference type="ARBA" id="ARBA00022679"/>
    </source>
</evidence>
<feature type="domain" description="N-acetyltransferase" evidence="3">
    <location>
        <begin position="1"/>
        <end position="143"/>
    </location>
</feature>
<evidence type="ECO:0000259" key="3">
    <source>
        <dbReference type="PROSITE" id="PS51186"/>
    </source>
</evidence>
<accession>A0A179EQS6</accession>
<sequence length="143" mass="16471">MLREVLVKDAAALATINADDLGYELDKQRVQEKIREFQQDSLHHFLVVFEDSNEEVVGYVHAEVYATLYSETMFNVLGLAVAKRARHQGIATLLMTALEQEGRRRKYAGVRLNSGEERMGAHQFYEKLGYQATKSQKRFIKYL</sequence>
<dbReference type="Pfam" id="PF00583">
    <property type="entry name" value="Acetyltransf_1"/>
    <property type="match status" value="1"/>
</dbReference>
<reference evidence="4 5" key="1">
    <citation type="submission" date="2016-04" db="EMBL/GenBank/DDBJ databases">
        <title>Draft genome of an Enterococcus thailandicus strain isolated from bovine feces.</title>
        <authorList>
            <person name="Beukers A.G."/>
            <person name="Zaheer R."/>
            <person name="Goji N."/>
            <person name="Cook S.R."/>
            <person name="Amoako K."/>
            <person name="Chaves A.V."/>
            <person name="Ward M.P."/>
            <person name="Mcallister T.A."/>
        </authorList>
    </citation>
    <scope>NUCLEOTIDE SEQUENCE [LARGE SCALE GENOMIC DNA]</scope>
    <source>
        <strain evidence="4 5">F0711D 46</strain>
    </source>
</reference>
<dbReference type="PANTHER" id="PTHR43877">
    <property type="entry name" value="AMINOALKYLPHOSPHONATE N-ACETYLTRANSFERASE-RELATED-RELATED"/>
    <property type="match status" value="1"/>
</dbReference>
<gene>
    <name evidence="4" type="ORF">A6E74_05890</name>
</gene>
<dbReference type="Gene3D" id="3.40.630.30">
    <property type="match status" value="1"/>
</dbReference>
<dbReference type="SUPFAM" id="SSF55729">
    <property type="entry name" value="Acyl-CoA N-acyltransferases (Nat)"/>
    <property type="match status" value="1"/>
</dbReference>
<evidence type="ECO:0000313" key="5">
    <source>
        <dbReference type="Proteomes" id="UP000078516"/>
    </source>
</evidence>
<comment type="caution">
    <text evidence="4">The sequence shown here is derived from an EMBL/GenBank/DDBJ whole genome shotgun (WGS) entry which is preliminary data.</text>
</comment>
<protein>
    <recommendedName>
        <fullName evidence="3">N-acetyltransferase domain-containing protein</fullName>
    </recommendedName>
</protein>
<dbReference type="EMBL" id="LWMN01000012">
    <property type="protein sequence ID" value="OAQ55591.1"/>
    <property type="molecule type" value="Genomic_DNA"/>
</dbReference>
<dbReference type="Proteomes" id="UP000078516">
    <property type="component" value="Unassembled WGS sequence"/>
</dbReference>